<accession>A0A238W0X3</accession>
<sequence length="484" mass="56389">MANLKYFSKEQVINKIKFENPWWKTSKIDEYYSSMKKRLYFDLFAPLVYEKNVKRAVVLMGPRRVGKTVMLFHLVQDLINNNVPPKNIVYLSIENPIYTGLSLEEMLIHFLEINSKIASEEHYIIFDEIQYLKNWEIHLKTLVDSYHKIKFIVSGSAAAALKLKSNESGAGRFTDFMLPPLTFHEYIDLKNLSHLIKLTSKEWKGVKGNYFQTDNIEEFNQHFLNYINFGGYPELSLSKEMQSDPGRYIRSDIIDKVLLRDLPSLYGIQDVQELNALFTTIAYNSGNEFTYEQLSINSGVAKNTIKKYIEYLEAAFLIRVINKIDQNAKKFKRATSFKIYLTNPSLRGALFAPIEKDDEFIGNMVETAIFSQWGHNTEFTPYYARWKSGEVDIVRLSNEKQKPIWAVEIKWSNRYVKSLNKLSNLKSFCKKNNLDRTLVTTLNIEEIKEDDGLMYDFTPSSLYCYTVGRNAVERKFNISMAITH</sequence>
<evidence type="ECO:0000313" key="3">
    <source>
        <dbReference type="EMBL" id="SNR40202.1"/>
    </source>
</evidence>
<dbReference type="Gene3D" id="3.40.50.300">
    <property type="entry name" value="P-loop containing nucleotide triphosphate hydrolases"/>
    <property type="match status" value="1"/>
</dbReference>
<dbReference type="PANTHER" id="PTHR33295">
    <property type="entry name" value="ATPASE"/>
    <property type="match status" value="1"/>
</dbReference>
<dbReference type="InterPro" id="IPR027417">
    <property type="entry name" value="P-loop_NTPase"/>
</dbReference>
<dbReference type="Pfam" id="PF13173">
    <property type="entry name" value="AAA_14"/>
    <property type="match status" value="1"/>
</dbReference>
<keyword evidence="4" id="KW-1185">Reference proteome</keyword>
<dbReference type="EMBL" id="FZNT01000002">
    <property type="protein sequence ID" value="SNR40202.1"/>
    <property type="molecule type" value="Genomic_DNA"/>
</dbReference>
<organism evidence="3 4">
    <name type="scientific">Lutibacter agarilyticus</name>
    <dbReference type="NCBI Taxonomy" id="1109740"/>
    <lineage>
        <taxon>Bacteria</taxon>
        <taxon>Pseudomonadati</taxon>
        <taxon>Bacteroidota</taxon>
        <taxon>Flavobacteriia</taxon>
        <taxon>Flavobacteriales</taxon>
        <taxon>Flavobacteriaceae</taxon>
        <taxon>Lutibacter</taxon>
    </lineage>
</organism>
<dbReference type="Pfam" id="PF13635">
    <property type="entry name" value="DUF4143"/>
    <property type="match status" value="1"/>
</dbReference>
<feature type="domain" description="AAA" evidence="1">
    <location>
        <begin position="54"/>
        <end position="186"/>
    </location>
</feature>
<protein>
    <recommendedName>
        <fullName evidence="5">AAA domain-containing protein</fullName>
    </recommendedName>
</protein>
<dbReference type="InterPro" id="IPR041682">
    <property type="entry name" value="AAA_14"/>
</dbReference>
<dbReference type="PANTHER" id="PTHR33295:SF18">
    <property type="entry name" value="AAA+ ATPASE DOMAIN-CONTAINING PROTEIN"/>
    <property type="match status" value="1"/>
</dbReference>
<proteinExistence type="predicted"/>
<dbReference type="SUPFAM" id="SSF52540">
    <property type="entry name" value="P-loop containing nucleoside triphosphate hydrolases"/>
    <property type="match status" value="1"/>
</dbReference>
<reference evidence="3 4" key="1">
    <citation type="submission" date="2017-06" db="EMBL/GenBank/DDBJ databases">
        <authorList>
            <person name="Kim H.J."/>
            <person name="Triplett B.A."/>
        </authorList>
    </citation>
    <scope>NUCLEOTIDE SEQUENCE [LARGE SCALE GENOMIC DNA]</scope>
    <source>
        <strain evidence="3 4">DSM 29150</strain>
    </source>
</reference>
<dbReference type="InterPro" id="IPR025420">
    <property type="entry name" value="DUF4143"/>
</dbReference>
<evidence type="ECO:0008006" key="5">
    <source>
        <dbReference type="Google" id="ProtNLM"/>
    </source>
</evidence>
<evidence type="ECO:0000313" key="4">
    <source>
        <dbReference type="Proteomes" id="UP000198384"/>
    </source>
</evidence>
<gene>
    <name evidence="3" type="ORF">SAMN06265371_102324</name>
</gene>
<name>A0A238W0X3_9FLAO</name>
<dbReference type="OrthoDB" id="9801840at2"/>
<dbReference type="Proteomes" id="UP000198384">
    <property type="component" value="Unassembled WGS sequence"/>
</dbReference>
<dbReference type="RefSeq" id="WP_089380510.1">
    <property type="nucleotide sequence ID" value="NZ_FZNT01000002.1"/>
</dbReference>
<feature type="domain" description="DUF4143" evidence="2">
    <location>
        <begin position="260"/>
        <end position="412"/>
    </location>
</feature>
<dbReference type="AlphaFoldDB" id="A0A238W0X3"/>
<evidence type="ECO:0000259" key="1">
    <source>
        <dbReference type="Pfam" id="PF13173"/>
    </source>
</evidence>
<evidence type="ECO:0000259" key="2">
    <source>
        <dbReference type="Pfam" id="PF13635"/>
    </source>
</evidence>